<reference evidence="4" key="4">
    <citation type="submission" date="2024-06" db="EMBL/GenBank/DDBJ databases">
        <title>Vaginal Lactobacillus fatty acid response mechanisms reveal a metabolite-targeted strategy for bacterial vaginosis treatment.</title>
        <authorList>
            <person name="Zhu M."/>
            <person name="Blainey P.C."/>
            <person name="Bloom S.M."/>
            <person name="Kwon D.S."/>
        </authorList>
    </citation>
    <scope>NUCLEOTIDE SEQUENCE</scope>
    <source>
        <strain evidence="4">194_F1_1</strain>
    </source>
</reference>
<reference evidence="5 6" key="1">
    <citation type="submission" date="2019-01" db="EMBL/GenBank/DDBJ databases">
        <title>The genome sequence of Lactobacillus crispatus L49.</title>
        <authorList>
            <person name="Zhong J."/>
            <person name="Zhang J."/>
        </authorList>
    </citation>
    <scope>NUCLEOTIDE SEQUENCE [LARGE SCALE GENOMIC DNA]</scope>
    <source>
        <strain evidence="5 6">L49</strain>
    </source>
</reference>
<dbReference type="PROSITE" id="PS51664">
    <property type="entry name" value="YCAO"/>
    <property type="match status" value="1"/>
</dbReference>
<keyword evidence="8" id="KW-1185">Reference proteome</keyword>
<dbReference type="PANTHER" id="PTHR37809:SF1">
    <property type="entry name" value="RIBOSOMAL PROTEIN S12 METHYLTHIOTRANSFERASE ACCESSORY FACTOR YCAO"/>
    <property type="match status" value="1"/>
</dbReference>
<sequence>MINIKNNLEYNLLRQRILGGAITGIWKKDTFFIGESSYPVMNYNYITANFTNFEKFAFPGYVPPINYHLSGYGLSYNKALSAFLGESTERYSFSVLYQNIKHNIIYSDYQNLQKKYSNCYIVPLNYINIYFSKEDKENYITKKDPIRWIALNSLFDINKKVLVPLQFYIMYTNSIFKNEKRIVNSATSTGTASQESFDKSLENAIVEFLQIDSFNLWWYGGLRGKNLNIDTEGLLKELFPNNNRLWMFLKKFTVNFIDISFDKAINVVVCEITSNSDSKLPKYVVGVQGGFCLNKCIERSFFECVTVLEYCFTQSWVEGSKFKKISTNIDDLNVNNLDDNVLFYAKNGKPKLIKKENILRVSKKVTNLKDLLLNLKSISKYAGYLNITPPEFRNQNFEICRVFIPELLPISLPSYPPYYHPRYSKIGGIINNVPHPLA</sequence>
<dbReference type="Proteomes" id="UP000289808">
    <property type="component" value="Unassembled WGS sequence"/>
</dbReference>
<dbReference type="Proteomes" id="UP000324504">
    <property type="component" value="Unassembled WGS sequence"/>
</dbReference>
<accession>A0A135ZBG3</accession>
<name>A0A135ZBG3_9LACO</name>
<protein>
    <submittedName>
        <fullName evidence="2">Streptolysin associated protein SagD</fullName>
    </submittedName>
    <submittedName>
        <fullName evidence="3">YcaO-like family protein</fullName>
    </submittedName>
</protein>
<dbReference type="InterPro" id="IPR003776">
    <property type="entry name" value="YcaO-like_dom"/>
</dbReference>
<dbReference type="EMBL" id="JBETVU010000012">
    <property type="protein sequence ID" value="MES5150383.1"/>
    <property type="molecule type" value="Genomic_DNA"/>
</dbReference>
<evidence type="ECO:0000313" key="3">
    <source>
        <dbReference type="EMBL" id="MDT9610692.1"/>
    </source>
</evidence>
<reference evidence="3" key="3">
    <citation type="submission" date="2023-08" db="EMBL/GenBank/DDBJ databases">
        <title>Lactobacillus from the Female Urinary Tract.</title>
        <authorList>
            <person name="Stegman N."/>
            <person name="Jackson B."/>
            <person name="Steiling M."/>
            <person name="Sedano C."/>
            <person name="Wolfe A."/>
            <person name="Putonti C."/>
        </authorList>
    </citation>
    <scope>NUCLEOTIDE SEQUENCE</scope>
    <source>
        <strain evidence="3">UMB5661</strain>
    </source>
</reference>
<evidence type="ECO:0000313" key="6">
    <source>
        <dbReference type="Proteomes" id="UP000289808"/>
    </source>
</evidence>
<evidence type="ECO:0000313" key="7">
    <source>
        <dbReference type="Proteomes" id="UP000324504"/>
    </source>
</evidence>
<dbReference type="Proteomes" id="UP001253287">
    <property type="component" value="Unassembled WGS sequence"/>
</dbReference>
<evidence type="ECO:0000313" key="8">
    <source>
        <dbReference type="Proteomes" id="UP001434419"/>
    </source>
</evidence>
<feature type="domain" description="YcaO" evidence="1">
    <location>
        <begin position="71"/>
        <end position="438"/>
    </location>
</feature>
<reference evidence="2 7" key="2">
    <citation type="submission" date="2019-09" db="EMBL/GenBank/DDBJ databases">
        <title>Comparative analysis of L. crispatus genomes revealed niche specific adaptation to different host and body sites.</title>
        <authorList>
            <person name="Pan M."/>
            <person name="Hidalgo-Cantabrana C."/>
            <person name="Barrangou R."/>
        </authorList>
    </citation>
    <scope>NUCLEOTIDE SEQUENCE [LARGE SCALE GENOMIC DNA]</scope>
    <source>
        <strain evidence="2 7">NCK2488</strain>
    </source>
</reference>
<comment type="caution">
    <text evidence="2">The sequence shown here is derived from an EMBL/GenBank/DDBJ whole genome shotgun (WGS) entry which is preliminary data.</text>
</comment>
<dbReference type="EMBL" id="VUAV01000100">
    <property type="protein sequence ID" value="KAA8811602.1"/>
    <property type="molecule type" value="Genomic_DNA"/>
</dbReference>
<evidence type="ECO:0000313" key="2">
    <source>
        <dbReference type="EMBL" id="KAA8811602.1"/>
    </source>
</evidence>
<gene>
    <name evidence="4" type="ORF">ABVC42_10785</name>
    <name evidence="5" type="ORF">ERD32_12445</name>
    <name evidence="2" type="ORF">F1C09_09785</name>
    <name evidence="3" type="ORF">RON39_11455</name>
</gene>
<evidence type="ECO:0000313" key="5">
    <source>
        <dbReference type="EMBL" id="RXF53641.1"/>
    </source>
</evidence>
<dbReference type="Gene3D" id="3.30.1330.230">
    <property type="match status" value="1"/>
</dbReference>
<organism evidence="2 7">
    <name type="scientific">Lactobacillus crispatus</name>
    <dbReference type="NCBI Taxonomy" id="47770"/>
    <lineage>
        <taxon>Bacteria</taxon>
        <taxon>Bacillati</taxon>
        <taxon>Bacillota</taxon>
        <taxon>Bacilli</taxon>
        <taxon>Lactobacillales</taxon>
        <taxon>Lactobacillaceae</taxon>
        <taxon>Lactobacillus</taxon>
    </lineage>
</organism>
<dbReference type="Proteomes" id="UP001434419">
    <property type="component" value="Unassembled WGS sequence"/>
</dbReference>
<dbReference type="AlphaFoldDB" id="A0A135ZBG3"/>
<evidence type="ECO:0000259" key="1">
    <source>
        <dbReference type="PROSITE" id="PS51664"/>
    </source>
</evidence>
<dbReference type="RefSeq" id="WP_005721911.1">
    <property type="nucleotide sequence ID" value="NZ_CAZZQD010000001.1"/>
</dbReference>
<dbReference type="InterPro" id="IPR027624">
    <property type="entry name" value="TOMM_cyclo_SagD"/>
</dbReference>
<dbReference type="PANTHER" id="PTHR37809">
    <property type="entry name" value="RIBOSOMAL PROTEIN S12 METHYLTHIOTRANSFERASE ACCESSORY FACTOR YCAO"/>
    <property type="match status" value="1"/>
</dbReference>
<dbReference type="EMBL" id="JAVTXN010000123">
    <property type="protein sequence ID" value="MDT9610692.1"/>
    <property type="molecule type" value="Genomic_DNA"/>
</dbReference>
<dbReference type="EMBL" id="SCLX01000148">
    <property type="protein sequence ID" value="RXF53641.1"/>
    <property type="molecule type" value="Genomic_DNA"/>
</dbReference>
<proteinExistence type="predicted"/>
<dbReference type="NCBIfam" id="TIGR03604">
    <property type="entry name" value="TOMM_cyclo_SagD"/>
    <property type="match status" value="1"/>
</dbReference>
<evidence type="ECO:0000313" key="4">
    <source>
        <dbReference type="EMBL" id="MES5150383.1"/>
    </source>
</evidence>
<dbReference type="Pfam" id="PF02624">
    <property type="entry name" value="YcaO"/>
    <property type="match status" value="1"/>
</dbReference>